<evidence type="ECO:0000313" key="3">
    <source>
        <dbReference type="WBParaSite" id="L893_g13117.t1"/>
    </source>
</evidence>
<feature type="region of interest" description="Disordered" evidence="1">
    <location>
        <begin position="186"/>
        <end position="255"/>
    </location>
</feature>
<evidence type="ECO:0000256" key="1">
    <source>
        <dbReference type="SAM" id="MobiDB-lite"/>
    </source>
</evidence>
<keyword evidence="2" id="KW-1185">Reference proteome</keyword>
<organism evidence="2 3">
    <name type="scientific">Steinernema glaseri</name>
    <dbReference type="NCBI Taxonomy" id="37863"/>
    <lineage>
        <taxon>Eukaryota</taxon>
        <taxon>Metazoa</taxon>
        <taxon>Ecdysozoa</taxon>
        <taxon>Nematoda</taxon>
        <taxon>Chromadorea</taxon>
        <taxon>Rhabditida</taxon>
        <taxon>Tylenchina</taxon>
        <taxon>Panagrolaimomorpha</taxon>
        <taxon>Strongyloidoidea</taxon>
        <taxon>Steinernematidae</taxon>
        <taxon>Steinernema</taxon>
    </lineage>
</organism>
<feature type="compositionally biased region" description="Polar residues" evidence="1">
    <location>
        <begin position="206"/>
        <end position="221"/>
    </location>
</feature>
<dbReference type="Proteomes" id="UP000095287">
    <property type="component" value="Unplaced"/>
</dbReference>
<evidence type="ECO:0000313" key="2">
    <source>
        <dbReference type="Proteomes" id="UP000095287"/>
    </source>
</evidence>
<protein>
    <submittedName>
        <fullName evidence="3">Uncharacterized protein</fullName>
    </submittedName>
</protein>
<reference evidence="3" key="1">
    <citation type="submission" date="2016-11" db="UniProtKB">
        <authorList>
            <consortium name="WormBaseParasite"/>
        </authorList>
    </citation>
    <scope>IDENTIFICATION</scope>
</reference>
<sequence length="364" mass="39071">MPLLCCYARRRKSAHHSKGSELLQKKGIFGLMIAQLDEFESLTPLIMTPGSGVHGHSGPDDAGTMSRHNFMCSTSSPPPPRRTNPSGKTLIVPLTGGARSGRPPLVPLLGTPDSRITTFDAGTTKSCATIPEAEEAETPLGPESNNNEADLISIDRTSISYFDNRAIRYFPSIGVPVPGPIPDFQLSAPSYSPSPPPSIRSKNLLLPTNGTQKSPLGSKQSMELEVRKPSVGESAHSNLSSPHESSIGTGSPIDTTGSLSDSFCIGSEIEALMEAKRASRTGESTSGASCEGEYSLADTDGMSQKKYHLHRIEEESEMLEEGIPLSHTYDSIGSATTLDSRIDSERNVIMARSVSQQFELFHNR</sequence>
<dbReference type="AlphaFoldDB" id="A0A1I7Y6I0"/>
<feature type="region of interest" description="Disordered" evidence="1">
    <location>
        <begin position="94"/>
        <end position="119"/>
    </location>
</feature>
<name>A0A1I7Y6I0_9BILA</name>
<accession>A0A1I7Y6I0</accession>
<dbReference type="WBParaSite" id="L893_g13117.t1">
    <property type="protein sequence ID" value="L893_g13117.t1"/>
    <property type="gene ID" value="L893_g13117"/>
</dbReference>
<feature type="compositionally biased region" description="Polar residues" evidence="1">
    <location>
        <begin position="235"/>
        <end position="255"/>
    </location>
</feature>
<proteinExistence type="predicted"/>